<dbReference type="Pfam" id="PF22007">
    <property type="entry name" value="DUF6930"/>
    <property type="match status" value="1"/>
</dbReference>
<keyword evidence="4" id="KW-1185">Reference proteome</keyword>
<evidence type="ECO:0000313" key="4">
    <source>
        <dbReference type="Proteomes" id="UP000198733"/>
    </source>
</evidence>
<protein>
    <recommendedName>
        <fullName evidence="5">SCP2 domain-containing protein</fullName>
    </recommendedName>
</protein>
<dbReference type="InterPro" id="IPR024047">
    <property type="entry name" value="MM3350-like_sf"/>
</dbReference>
<feature type="domain" description="Plasmid pRiA4b Orf3-like" evidence="1">
    <location>
        <begin position="9"/>
        <end position="52"/>
    </location>
</feature>
<evidence type="ECO:0000259" key="1">
    <source>
        <dbReference type="Pfam" id="PF07929"/>
    </source>
</evidence>
<name>A0A1H9BH79_9BACI</name>
<dbReference type="Proteomes" id="UP000198733">
    <property type="component" value="Unassembled WGS sequence"/>
</dbReference>
<evidence type="ECO:0000313" key="3">
    <source>
        <dbReference type="EMBL" id="SEP88334.1"/>
    </source>
</evidence>
<dbReference type="InterPro" id="IPR012912">
    <property type="entry name" value="Plasmid_pRiA4b_Orf3-like"/>
</dbReference>
<comment type="caution">
    <text evidence="3">The sequence shown here is derived from an EMBL/GenBank/DDBJ whole genome shotgun (WGS) entry which is preliminary data.</text>
</comment>
<feature type="domain" description="DUF6930" evidence="2">
    <location>
        <begin position="93"/>
        <end position="212"/>
    </location>
</feature>
<gene>
    <name evidence="3" type="ORF">SAMN05216232_1194</name>
</gene>
<organism evidence="3 4">
    <name type="scientific">Virgibacillus subterraneus</name>
    <dbReference type="NCBI Taxonomy" id="621109"/>
    <lineage>
        <taxon>Bacteria</taxon>
        <taxon>Bacillati</taxon>
        <taxon>Bacillota</taxon>
        <taxon>Bacilli</taxon>
        <taxon>Bacillales</taxon>
        <taxon>Bacillaceae</taxon>
        <taxon>Virgibacillus</taxon>
    </lineage>
</organism>
<dbReference type="RefSeq" id="WP_092502958.1">
    <property type="nucleotide sequence ID" value="NZ_FOEH01000001.1"/>
</dbReference>
<accession>A0A1H9BH79</accession>
<proteinExistence type="predicted"/>
<evidence type="ECO:0008006" key="5">
    <source>
        <dbReference type="Google" id="ProtNLM"/>
    </source>
</evidence>
<reference evidence="3 4" key="1">
    <citation type="submission" date="2016-10" db="EMBL/GenBank/DDBJ databases">
        <authorList>
            <person name="Varghese N."/>
            <person name="Submissions S."/>
        </authorList>
    </citation>
    <scope>NUCLEOTIDE SEQUENCE [LARGE SCALE GENOMIC DNA]</scope>
    <source>
        <strain evidence="3 4">CGMCC 1.7734</strain>
    </source>
</reference>
<dbReference type="Pfam" id="PF07929">
    <property type="entry name" value="PRiA4_ORF3"/>
    <property type="match status" value="1"/>
</dbReference>
<evidence type="ECO:0000259" key="2">
    <source>
        <dbReference type="Pfam" id="PF22007"/>
    </source>
</evidence>
<sequence length="216" mass="24402">MKVEIGPEQPDDKFQSANDTYNEADVLLADWFKDVNDQVVYLYDFGDNWIMMLFYSEGKVLAKMPESGENEIISLKAYSKPKEVKLEVSELDLKRAKKLANQIPATIEFAVTHLDIPVQEDHGGRPAFPALVVAADHAQGIAFFQDLLYDSTDIRLLQSQLIKMLQLTEGIPEKIMMDKKTASTMEPLVKELHVNVEVSKVLPHIQEIIKGIEDSI</sequence>
<dbReference type="InterPro" id="IPR054216">
    <property type="entry name" value="DUF6930"/>
</dbReference>
<dbReference type="SUPFAM" id="SSF159941">
    <property type="entry name" value="MM3350-like"/>
    <property type="match status" value="1"/>
</dbReference>
<dbReference type="Gene3D" id="3.10.290.30">
    <property type="entry name" value="MM3350-like"/>
    <property type="match status" value="1"/>
</dbReference>
<dbReference type="EMBL" id="FOEH01000001">
    <property type="protein sequence ID" value="SEP88334.1"/>
    <property type="molecule type" value="Genomic_DNA"/>
</dbReference>